<evidence type="ECO:0000256" key="5">
    <source>
        <dbReference type="ARBA" id="ARBA00024227"/>
    </source>
</evidence>
<dbReference type="EMBL" id="JBAKFF010000001">
    <property type="protein sequence ID" value="MEX0431661.1"/>
    <property type="molecule type" value="Genomic_DNA"/>
</dbReference>
<dbReference type="InterPro" id="IPR008988">
    <property type="entry name" value="Transcriptional_repressor_C"/>
</dbReference>
<gene>
    <name evidence="8" type="ORF">V6X30_09640</name>
</gene>
<keyword evidence="9" id="KW-1185">Reference proteome</keyword>
<dbReference type="PANTHER" id="PTHR12835">
    <property type="entry name" value="BIOTIN PROTEIN LIGASE"/>
    <property type="match status" value="1"/>
</dbReference>
<proteinExistence type="predicted"/>
<dbReference type="PROSITE" id="PS51733">
    <property type="entry name" value="BPL_LPL_CATALYTIC"/>
    <property type="match status" value="1"/>
</dbReference>
<evidence type="ECO:0000256" key="2">
    <source>
        <dbReference type="ARBA" id="ARBA00022741"/>
    </source>
</evidence>
<sequence length="258" mass="27558">MDREIISRALQGHGGALSLHLLDVVDSTNRWLLDRPDQTYSLVIARRQTAGVGRLGRTWESPPGGLYMSLAWTYADTMTAPGALSLSVAVGLAELITSMGAADIQVKWPNDLVDGSGNKLGGILGAFEPRSRGCRVVMGVGINVEAASVGMLEAGRTPVGLEDIGIPNVDEQLVGRLANTVIHACATFDGHLCDDFDARWAARDWLYRRMVRVETPAGMLEGRAMGLDATGALLVCSHGDTTAIRGGEVRVYSERVAE</sequence>
<evidence type="ECO:0000313" key="8">
    <source>
        <dbReference type="EMBL" id="MEX0431661.1"/>
    </source>
</evidence>
<evidence type="ECO:0000256" key="4">
    <source>
        <dbReference type="ARBA" id="ARBA00023267"/>
    </source>
</evidence>
<evidence type="ECO:0000313" key="9">
    <source>
        <dbReference type="Proteomes" id="UP001556637"/>
    </source>
</evidence>
<dbReference type="InterPro" id="IPR003142">
    <property type="entry name" value="BPL_C"/>
</dbReference>
<name>A0ABV3T8Z5_9GAMM</name>
<keyword evidence="2" id="KW-0547">Nucleotide-binding</keyword>
<evidence type="ECO:0000259" key="7">
    <source>
        <dbReference type="PROSITE" id="PS51733"/>
    </source>
</evidence>
<comment type="caution">
    <text evidence="8">The sequence shown here is derived from an EMBL/GenBank/DDBJ whole genome shotgun (WGS) entry which is preliminary data.</text>
</comment>
<keyword evidence="1 8" id="KW-0436">Ligase</keyword>
<protein>
    <recommendedName>
        <fullName evidence="5">biotin--[biotin carboxyl-carrier protein] ligase</fullName>
        <ecNumber evidence="5">6.3.4.15</ecNumber>
    </recommendedName>
</protein>
<keyword evidence="4" id="KW-0092">Biotin</keyword>
<dbReference type="NCBIfam" id="TIGR00121">
    <property type="entry name" value="birA_ligase"/>
    <property type="match status" value="1"/>
</dbReference>
<dbReference type="Gene3D" id="2.30.30.100">
    <property type="match status" value="1"/>
</dbReference>
<feature type="domain" description="BPL/LPL catalytic" evidence="7">
    <location>
        <begin position="4"/>
        <end position="189"/>
    </location>
</feature>
<organism evidence="8 9">
    <name type="scientific">Spiribacter insolitus</name>
    <dbReference type="NCBI Taxonomy" id="3122417"/>
    <lineage>
        <taxon>Bacteria</taxon>
        <taxon>Pseudomonadati</taxon>
        <taxon>Pseudomonadota</taxon>
        <taxon>Gammaproteobacteria</taxon>
        <taxon>Chromatiales</taxon>
        <taxon>Ectothiorhodospiraceae</taxon>
        <taxon>Spiribacter</taxon>
    </lineage>
</organism>
<keyword evidence="3" id="KW-0067">ATP-binding</keyword>
<dbReference type="SUPFAM" id="SSF55681">
    <property type="entry name" value="Class II aaRS and biotin synthetases"/>
    <property type="match status" value="1"/>
</dbReference>
<dbReference type="PANTHER" id="PTHR12835:SF5">
    <property type="entry name" value="BIOTIN--PROTEIN LIGASE"/>
    <property type="match status" value="1"/>
</dbReference>
<evidence type="ECO:0000256" key="1">
    <source>
        <dbReference type="ARBA" id="ARBA00022598"/>
    </source>
</evidence>
<dbReference type="Pfam" id="PF03099">
    <property type="entry name" value="BPL_LplA_LipB"/>
    <property type="match status" value="1"/>
</dbReference>
<accession>A0ABV3T8Z5</accession>
<comment type="catalytic activity">
    <reaction evidence="6">
        <text>biotin + L-lysyl-[protein] + ATP = N(6)-biotinyl-L-lysyl-[protein] + AMP + diphosphate + H(+)</text>
        <dbReference type="Rhea" id="RHEA:11756"/>
        <dbReference type="Rhea" id="RHEA-COMP:9752"/>
        <dbReference type="Rhea" id="RHEA-COMP:10505"/>
        <dbReference type="ChEBI" id="CHEBI:15378"/>
        <dbReference type="ChEBI" id="CHEBI:29969"/>
        <dbReference type="ChEBI" id="CHEBI:30616"/>
        <dbReference type="ChEBI" id="CHEBI:33019"/>
        <dbReference type="ChEBI" id="CHEBI:57586"/>
        <dbReference type="ChEBI" id="CHEBI:83144"/>
        <dbReference type="ChEBI" id="CHEBI:456215"/>
        <dbReference type="EC" id="6.3.4.15"/>
    </reaction>
</comment>
<dbReference type="RefSeq" id="WP_367984473.1">
    <property type="nucleotide sequence ID" value="NZ_JBAKFF010000001.1"/>
</dbReference>
<dbReference type="CDD" id="cd16442">
    <property type="entry name" value="BPL"/>
    <property type="match status" value="1"/>
</dbReference>
<dbReference type="InterPro" id="IPR004143">
    <property type="entry name" value="BPL_LPL_catalytic"/>
</dbReference>
<dbReference type="SUPFAM" id="SSF50037">
    <property type="entry name" value="C-terminal domain of transcriptional repressors"/>
    <property type="match status" value="1"/>
</dbReference>
<dbReference type="GO" id="GO:0004077">
    <property type="term" value="F:biotin--[biotin carboxyl-carrier protein] ligase activity"/>
    <property type="evidence" value="ECO:0007669"/>
    <property type="project" value="UniProtKB-EC"/>
</dbReference>
<dbReference type="EC" id="6.3.4.15" evidence="5"/>
<dbReference type="Gene3D" id="3.30.930.10">
    <property type="entry name" value="Bira Bifunctional Protein, Domain 2"/>
    <property type="match status" value="1"/>
</dbReference>
<dbReference type="Proteomes" id="UP001556637">
    <property type="component" value="Unassembled WGS sequence"/>
</dbReference>
<evidence type="ECO:0000256" key="3">
    <source>
        <dbReference type="ARBA" id="ARBA00022840"/>
    </source>
</evidence>
<dbReference type="InterPro" id="IPR004408">
    <property type="entry name" value="Biotin_CoA_COase_ligase"/>
</dbReference>
<evidence type="ECO:0000256" key="6">
    <source>
        <dbReference type="ARBA" id="ARBA00047846"/>
    </source>
</evidence>
<dbReference type="Pfam" id="PF02237">
    <property type="entry name" value="BPL_C"/>
    <property type="match status" value="1"/>
</dbReference>
<dbReference type="InterPro" id="IPR045864">
    <property type="entry name" value="aa-tRNA-synth_II/BPL/LPL"/>
</dbReference>
<reference evidence="8 9" key="1">
    <citation type="submission" date="2024-02" db="EMBL/GenBank/DDBJ databases">
        <title>New especies of Spiribacter isolated from saline water.</title>
        <authorList>
            <person name="Leon M.J."/>
            <person name="De La Haba R."/>
            <person name="Sanchez-Porro C."/>
            <person name="Ventosa A."/>
        </authorList>
    </citation>
    <scope>NUCLEOTIDE SEQUENCE [LARGE SCALE GENOMIC DNA]</scope>
    <source>
        <strain evidence="9">ag22IC4-189</strain>
    </source>
</reference>